<accession>A0ABW5IAS8</accession>
<dbReference type="Pfam" id="PF04183">
    <property type="entry name" value="IucA_IucC"/>
    <property type="match status" value="2"/>
</dbReference>
<feature type="domain" description="Aerobactin siderophore biosynthesis IucA/IucC N-terminal" evidence="3">
    <location>
        <begin position="191"/>
        <end position="443"/>
    </location>
</feature>
<protein>
    <submittedName>
        <fullName evidence="5">IucA/IucC family protein</fullName>
    </submittedName>
</protein>
<dbReference type="Gene3D" id="1.10.510.40">
    <property type="match status" value="2"/>
</dbReference>
<organism evidence="5 6">
    <name type="scientific">Amycolatopsis albidoflavus</name>
    <dbReference type="NCBI Taxonomy" id="102226"/>
    <lineage>
        <taxon>Bacteria</taxon>
        <taxon>Bacillati</taxon>
        <taxon>Actinomycetota</taxon>
        <taxon>Actinomycetes</taxon>
        <taxon>Pseudonocardiales</taxon>
        <taxon>Pseudonocardiaceae</taxon>
        <taxon>Amycolatopsis</taxon>
    </lineage>
</organism>
<sequence>MPSPAQASENAFIAPSGDILSPEERAVLVRLEESGNVAPPGIAETYVQCLPEARETTVSRLLSALVREGLLKIGLARERGLRLVLSQATKTGRLVLAGPVSLGGREVADPLRILDFLLKEQLCSGDCDAWDRLRAELADSVTGHALSLAGARVFAAGLCDRDDSDKERGTRPFTALVDALRESGESGSLLVSFERMVTEGHPLHPVAKMKVGMSAADAVRYSPEFGPEFGLPLVSVSRAAATGANDLDASQALLSEAFPRTVAAAAVEMRAAGLIPEQRVLIPVHPHQRFHALPALHADALADGTVVPLRTRIPARPLISVRTLSARETAASAGLHVKTALEVQLTSAVRGVSPAAVHNGPRLSALLEHIVAGDLDLSLATPDGRPRFAVLRELASVAYVPPDGPDPAAAQARRRSLAAVLREDSENLLGPGELSMPIASLFAKSPLTGASLLHDLIAETAAVTGAPLGEVGQQWLAAHVECCVPPVLTLLVRYGIALEPHPQNTVLVLKDRWPHRVLARDLGAARLLESRLARRAMTGEFLPGSPLLAGDAAALRAKLYYPLFGHHLGEVVAGIANAAGCSEDLLWPVVGECVRRTFHRLAMSACCPEEAEDARADAEALLSGPWQHKALLTMRLKNLVTDQQYVEGPNPLAAPAAEPEPPDLNEAEREMLACLRERRPELVRPWLDELAGARLSTLNGACGALLRERRSLSAKRITELVLPFAGTPPVSPSVLALLGPRTGRLICVTLASGRRLAAVCELENGFGANEVVSPVVVSDGVEVRALGRPEQLVDAVASSGEEMDWGALRDDLVDSARNLALSRACVRRGLPIHRLAEQRAASDLTLDLDAAAAEGHTIHLCPRVRRGFTPADSLAYCPESADTVSLSFVAVRKDSVLSTPDPSGASVGTIVADHFPAIAARAIDGLAARGHAPAEYELIPVHPWQLRSRLAAEYHEELAAGSIVPLPEAQLACRPTVSIRTLVTAAAGRHGRRLTVKTSLDVQLTSRRRTISPATTDNGPRMSCLLQRLLADDPATRGRVVCVPELAGIAFAPPAGDAAPERERGLSALLRADPADYAMPGEIVLSACALRGASHSGGTVLAELVQDRPHEFFARYVELMLAAGLPLLWRYGIGLEAHLQNTLLVVRDGLPVRVLVRDFGGIRVNPGRMREAGVDFTPHPDSITFTEDIDHVRRKVSYALLQANIAQVVTMFAASWDLPGEQLWATVRTTMTDLLAGLPENLLARAAADVAFLRTSHLPQKAFGLMRLLAADHDIYLPQANPLHGAGDPVR</sequence>
<comment type="caution">
    <text evidence="5">The sequence shown here is derived from an EMBL/GenBank/DDBJ whole genome shotgun (WGS) entry which is preliminary data.</text>
</comment>
<dbReference type="InterPro" id="IPR007310">
    <property type="entry name" value="Aerobactin_biosyn_IucA/IucC_N"/>
</dbReference>
<evidence type="ECO:0000313" key="5">
    <source>
        <dbReference type="EMBL" id="MFD2485925.1"/>
    </source>
</evidence>
<evidence type="ECO:0000259" key="3">
    <source>
        <dbReference type="Pfam" id="PF04183"/>
    </source>
</evidence>
<evidence type="ECO:0000256" key="2">
    <source>
        <dbReference type="ARBA" id="ARBA00007832"/>
    </source>
</evidence>
<evidence type="ECO:0000259" key="4">
    <source>
        <dbReference type="Pfam" id="PF06276"/>
    </source>
</evidence>
<keyword evidence="6" id="KW-1185">Reference proteome</keyword>
<dbReference type="InterPro" id="IPR037455">
    <property type="entry name" value="LucA/IucC-like"/>
</dbReference>
<proteinExistence type="inferred from homology"/>
<comment type="pathway">
    <text evidence="1">Siderophore biosynthesis.</text>
</comment>
<dbReference type="Pfam" id="PF06276">
    <property type="entry name" value="FhuF"/>
    <property type="match status" value="2"/>
</dbReference>
<dbReference type="Gene3D" id="6.10.250.3370">
    <property type="match status" value="1"/>
</dbReference>
<dbReference type="RefSeq" id="WP_344286418.1">
    <property type="nucleotide sequence ID" value="NZ_BAAAHV010000026.1"/>
</dbReference>
<dbReference type="PANTHER" id="PTHR34384:SF5">
    <property type="entry name" value="L-2,3-DIAMINOPROPANOATE--CITRATE LIGASE"/>
    <property type="match status" value="1"/>
</dbReference>
<feature type="domain" description="Aerobactin siderophore biosynthesis IucA/IucC N-terminal" evidence="3">
    <location>
        <begin position="846"/>
        <end position="1090"/>
    </location>
</feature>
<dbReference type="InterPro" id="IPR022770">
    <property type="entry name" value="IucA/IucC-like_C"/>
</dbReference>
<gene>
    <name evidence="5" type="ORF">ACFSUT_37015</name>
</gene>
<evidence type="ECO:0000313" key="6">
    <source>
        <dbReference type="Proteomes" id="UP001597542"/>
    </source>
</evidence>
<comment type="similarity">
    <text evidence="2">Belongs to the IucA/IucC family.</text>
</comment>
<dbReference type="Proteomes" id="UP001597542">
    <property type="component" value="Unassembled WGS sequence"/>
</dbReference>
<name>A0ABW5IAS8_9PSEU</name>
<dbReference type="PANTHER" id="PTHR34384">
    <property type="entry name" value="L-2,3-DIAMINOPROPANOATE--CITRATE LIGASE"/>
    <property type="match status" value="1"/>
</dbReference>
<evidence type="ECO:0000256" key="1">
    <source>
        <dbReference type="ARBA" id="ARBA00004924"/>
    </source>
</evidence>
<reference evidence="6" key="1">
    <citation type="journal article" date="2019" name="Int. J. Syst. Evol. Microbiol.">
        <title>The Global Catalogue of Microorganisms (GCM) 10K type strain sequencing project: providing services to taxonomists for standard genome sequencing and annotation.</title>
        <authorList>
            <consortium name="The Broad Institute Genomics Platform"/>
            <consortium name="The Broad Institute Genome Sequencing Center for Infectious Disease"/>
            <person name="Wu L."/>
            <person name="Ma J."/>
        </authorList>
    </citation>
    <scope>NUCLEOTIDE SEQUENCE [LARGE SCALE GENOMIC DNA]</scope>
    <source>
        <strain evidence="6">CGMCC 4.7638</strain>
    </source>
</reference>
<feature type="domain" description="Aerobactin siderophore biosynthesis IucA/IucC-like C-terminal" evidence="4">
    <location>
        <begin position="473"/>
        <end position="639"/>
    </location>
</feature>
<feature type="domain" description="Aerobactin siderophore biosynthesis IucA/IucC-like C-terminal" evidence="4">
    <location>
        <begin position="1111"/>
        <end position="1272"/>
    </location>
</feature>
<dbReference type="EMBL" id="JBHUKQ010000019">
    <property type="protein sequence ID" value="MFD2485925.1"/>
    <property type="molecule type" value="Genomic_DNA"/>
</dbReference>